<gene>
    <name evidence="2" type="ORF">ACAOBT_LOCUS21587</name>
</gene>
<name>A0A9P0LBK5_ACAOB</name>
<organism evidence="2 3">
    <name type="scientific">Acanthoscelides obtectus</name>
    <name type="common">Bean weevil</name>
    <name type="synonym">Bruchus obtectus</name>
    <dbReference type="NCBI Taxonomy" id="200917"/>
    <lineage>
        <taxon>Eukaryota</taxon>
        <taxon>Metazoa</taxon>
        <taxon>Ecdysozoa</taxon>
        <taxon>Arthropoda</taxon>
        <taxon>Hexapoda</taxon>
        <taxon>Insecta</taxon>
        <taxon>Pterygota</taxon>
        <taxon>Neoptera</taxon>
        <taxon>Endopterygota</taxon>
        <taxon>Coleoptera</taxon>
        <taxon>Polyphaga</taxon>
        <taxon>Cucujiformia</taxon>
        <taxon>Chrysomeloidea</taxon>
        <taxon>Chrysomelidae</taxon>
        <taxon>Bruchinae</taxon>
        <taxon>Bruchini</taxon>
        <taxon>Acanthoscelides</taxon>
    </lineage>
</organism>
<evidence type="ECO:0000313" key="2">
    <source>
        <dbReference type="EMBL" id="CAH1993580.1"/>
    </source>
</evidence>
<feature type="compositionally biased region" description="Basic and acidic residues" evidence="1">
    <location>
        <begin position="31"/>
        <end position="42"/>
    </location>
</feature>
<proteinExistence type="predicted"/>
<feature type="region of interest" description="Disordered" evidence="1">
    <location>
        <begin position="11"/>
        <end position="52"/>
    </location>
</feature>
<comment type="caution">
    <text evidence="2">The sequence shown here is derived from an EMBL/GenBank/DDBJ whole genome shotgun (WGS) entry which is preliminary data.</text>
</comment>
<evidence type="ECO:0000313" key="3">
    <source>
        <dbReference type="Proteomes" id="UP001152888"/>
    </source>
</evidence>
<evidence type="ECO:0008006" key="4">
    <source>
        <dbReference type="Google" id="ProtNLM"/>
    </source>
</evidence>
<reference evidence="2" key="1">
    <citation type="submission" date="2022-03" db="EMBL/GenBank/DDBJ databases">
        <authorList>
            <person name="Sayadi A."/>
        </authorList>
    </citation>
    <scope>NUCLEOTIDE SEQUENCE</scope>
</reference>
<accession>A0A9P0LBK5</accession>
<dbReference type="OrthoDB" id="6774308at2759"/>
<dbReference type="AlphaFoldDB" id="A0A9P0LBK5"/>
<dbReference type="Proteomes" id="UP001152888">
    <property type="component" value="Unassembled WGS sequence"/>
</dbReference>
<sequence>MLPKRSLLVESITQPHKEDKGWDPGNGLSERNGHDSGRYEEEERREEDDPACSHDCSFSVGVVLFVRRDILGVISTVPGLFWRCKNCIPNCIVINQDDVKNLLSGKIDEAMASFKNQVTKLSADISRSMKSSHAVPSVNKPVVSYAEVVRNKTQPALIIQPKNGNHQSKQTKADLIQHVNPCTAEVQLAKVKDVRDGGILIGCKSKEENQKLKAIVQEKLSDSYVIREITGINPRFRLVGMSDKYSDDKLWHLLLKGNTDIFEDDFECKIVKHFPTKKDPSVYQAIVQVDRSSYDKIVKAGYLFVGYDNCTVYDAIDVYRCFKCNEFHHSSSKCKSAVVCPLCSENHEVKHCKSQTRKCSNCMKLKQKDGSVQTDHAVWDKQKCKAYNEALDRLRHDLLSQ</sequence>
<dbReference type="EMBL" id="CAKOFQ010007176">
    <property type="protein sequence ID" value="CAH1993580.1"/>
    <property type="molecule type" value="Genomic_DNA"/>
</dbReference>
<protein>
    <recommendedName>
        <fullName evidence="4">Gag-like protein</fullName>
    </recommendedName>
</protein>
<keyword evidence="3" id="KW-1185">Reference proteome</keyword>
<evidence type="ECO:0000256" key="1">
    <source>
        <dbReference type="SAM" id="MobiDB-lite"/>
    </source>
</evidence>